<feature type="active site" description="Proton donor/acceptor" evidence="9">
    <location>
        <position position="193"/>
    </location>
</feature>
<keyword evidence="7 9" id="KW-0573">Peptidoglycan synthesis</keyword>
<dbReference type="GO" id="GO:0071555">
    <property type="term" value="P:cell wall organization"/>
    <property type="evidence" value="ECO:0007669"/>
    <property type="project" value="UniProtKB-UniRule"/>
</dbReference>
<proteinExistence type="inferred from homology"/>
<reference evidence="11 12" key="1">
    <citation type="journal article" date="2016" name="Front. Microbiol.">
        <title>Comparative Genomic Analysis Reveals a Diverse Repertoire of Genes Involved in Prokaryote-Eukaryote Interactions within the Pseudovibrio Genus.</title>
        <authorList>
            <person name="Romano S."/>
            <person name="Fernandez-Guerra A."/>
            <person name="Reen F.J."/>
            <person name="Glockner F.O."/>
            <person name="Crowley S.P."/>
            <person name="O'Sullivan O."/>
            <person name="Cotter P.D."/>
            <person name="Adams C."/>
            <person name="Dobson A.D."/>
            <person name="O'Gara F."/>
        </authorList>
    </citation>
    <scope>NUCLEOTIDE SEQUENCE [LARGE SCALE GENOMIC DNA]</scope>
    <source>
        <strain evidence="11 12">Ad2</strain>
    </source>
</reference>
<keyword evidence="5" id="KW-0378">Hydrolase</keyword>
<dbReference type="UniPathway" id="UPA00219"/>
<feature type="active site" description="Nucleophile" evidence="9">
    <location>
        <position position="209"/>
    </location>
</feature>
<dbReference type="Pfam" id="PF03734">
    <property type="entry name" value="YkuD"/>
    <property type="match status" value="1"/>
</dbReference>
<evidence type="ECO:0000256" key="6">
    <source>
        <dbReference type="ARBA" id="ARBA00022960"/>
    </source>
</evidence>
<comment type="caution">
    <text evidence="11">The sequence shown here is derived from an EMBL/GenBank/DDBJ whole genome shotgun (WGS) entry which is preliminary data.</text>
</comment>
<dbReference type="FunFam" id="2.40.440.10:FF:000002">
    <property type="entry name" value="L,D-transpeptidase ErfK/SrfK"/>
    <property type="match status" value="1"/>
</dbReference>
<dbReference type="Gene3D" id="2.40.440.10">
    <property type="entry name" value="L,D-transpeptidase catalytic domain-like"/>
    <property type="match status" value="1"/>
</dbReference>
<keyword evidence="4 11" id="KW-0808">Transferase</keyword>
<dbReference type="GO" id="GO:0071972">
    <property type="term" value="F:peptidoglycan L,D-transpeptidase activity"/>
    <property type="evidence" value="ECO:0007669"/>
    <property type="project" value="TreeGrafter"/>
</dbReference>
<evidence type="ECO:0000256" key="5">
    <source>
        <dbReference type="ARBA" id="ARBA00022801"/>
    </source>
</evidence>
<protein>
    <submittedName>
        <fullName evidence="11">Putative L,D-transpeptidase YbiS</fullName>
        <ecNumber evidence="11">2.-.-.-</ecNumber>
    </submittedName>
</protein>
<dbReference type="PANTHER" id="PTHR30582">
    <property type="entry name" value="L,D-TRANSPEPTIDASE"/>
    <property type="match status" value="1"/>
</dbReference>
<keyword evidence="6 9" id="KW-0133">Cell shape</keyword>
<evidence type="ECO:0000256" key="9">
    <source>
        <dbReference type="PROSITE-ProRule" id="PRU01373"/>
    </source>
</evidence>
<evidence type="ECO:0000313" key="11">
    <source>
        <dbReference type="EMBL" id="KZL17810.1"/>
    </source>
</evidence>
<dbReference type="GO" id="GO:0005576">
    <property type="term" value="C:extracellular region"/>
    <property type="evidence" value="ECO:0007669"/>
    <property type="project" value="TreeGrafter"/>
</dbReference>
<gene>
    <name evidence="11" type="primary">ybiS_1</name>
    <name evidence="11" type="ORF">PsAD2_02928</name>
</gene>
<keyword evidence="12" id="KW-1185">Reference proteome</keyword>
<evidence type="ECO:0000256" key="1">
    <source>
        <dbReference type="ARBA" id="ARBA00004752"/>
    </source>
</evidence>
<keyword evidence="3" id="KW-0328">Glycosyltransferase</keyword>
<dbReference type="PANTHER" id="PTHR30582:SF24">
    <property type="entry name" value="L,D-TRANSPEPTIDASE ERFK_SRFK-RELATED"/>
    <property type="match status" value="1"/>
</dbReference>
<dbReference type="Proteomes" id="UP000076577">
    <property type="component" value="Unassembled WGS sequence"/>
</dbReference>
<keyword evidence="8 9" id="KW-0961">Cell wall biogenesis/degradation</keyword>
<dbReference type="PATRIC" id="fig|989403.3.peg.3140"/>
<comment type="similarity">
    <text evidence="2">Belongs to the YkuD family.</text>
</comment>
<evidence type="ECO:0000256" key="3">
    <source>
        <dbReference type="ARBA" id="ARBA00022676"/>
    </source>
</evidence>
<dbReference type="InterPro" id="IPR005490">
    <property type="entry name" value="LD_TPept_cat_dom"/>
</dbReference>
<evidence type="ECO:0000256" key="2">
    <source>
        <dbReference type="ARBA" id="ARBA00005992"/>
    </source>
</evidence>
<evidence type="ECO:0000256" key="7">
    <source>
        <dbReference type="ARBA" id="ARBA00022984"/>
    </source>
</evidence>
<name>A0A165XL57_9HYPH</name>
<dbReference type="SUPFAM" id="SSF141523">
    <property type="entry name" value="L,D-transpeptidase catalytic domain-like"/>
    <property type="match status" value="1"/>
</dbReference>
<dbReference type="AlphaFoldDB" id="A0A165XL57"/>
<dbReference type="GO" id="GO:0008360">
    <property type="term" value="P:regulation of cell shape"/>
    <property type="evidence" value="ECO:0007669"/>
    <property type="project" value="UniProtKB-UniRule"/>
</dbReference>
<dbReference type="InterPro" id="IPR038063">
    <property type="entry name" value="Transpep_catalytic_dom"/>
</dbReference>
<dbReference type="EC" id="2.-.-.-" evidence="11"/>
<dbReference type="GO" id="GO:0016757">
    <property type="term" value="F:glycosyltransferase activity"/>
    <property type="evidence" value="ECO:0007669"/>
    <property type="project" value="UniProtKB-KW"/>
</dbReference>
<dbReference type="EMBL" id="LMCB01000029">
    <property type="protein sequence ID" value="KZL17810.1"/>
    <property type="molecule type" value="Genomic_DNA"/>
</dbReference>
<accession>A0A165XL57</accession>
<dbReference type="STRING" id="989403.SAMN05421798_101222"/>
<evidence type="ECO:0000256" key="8">
    <source>
        <dbReference type="ARBA" id="ARBA00023316"/>
    </source>
</evidence>
<dbReference type="PROSITE" id="PS52029">
    <property type="entry name" value="LD_TPASE"/>
    <property type="match status" value="1"/>
</dbReference>
<evidence type="ECO:0000259" key="10">
    <source>
        <dbReference type="PROSITE" id="PS52029"/>
    </source>
</evidence>
<sequence>MSFLSATAQKAMHCGKSSLSRRSFIIGTAAVALAGCQTTGTPQRKVVSDLRQDPYYQALYGPLPNEDYPVPAVNLNEISDGRYLRQVVSYTGPEAGGTIVVDPANRFLYLVRGDGTAVRYGVGVGRSGFGWNGSAVIQYKRQWPTWTPPAEMIARQPELESFRRGMAPGIENPLGARALYLFQNGNDTLYRLHGTNEHWSIGKNVSSGCIRLLNQDVIDLYNRVPNGSPVVVRPAGNPVEAHNV</sequence>
<dbReference type="CDD" id="cd16913">
    <property type="entry name" value="YkuD_like"/>
    <property type="match status" value="1"/>
</dbReference>
<dbReference type="RefSeq" id="WP_244271393.1">
    <property type="nucleotide sequence ID" value="NZ_FOFM01000001.1"/>
</dbReference>
<comment type="pathway">
    <text evidence="1 9">Cell wall biogenesis; peptidoglycan biosynthesis.</text>
</comment>
<feature type="domain" description="L,D-TPase catalytic" evidence="10">
    <location>
        <begin position="97"/>
        <end position="233"/>
    </location>
</feature>
<organism evidence="11 12">
    <name type="scientific">Pseudovibrio axinellae</name>
    <dbReference type="NCBI Taxonomy" id="989403"/>
    <lineage>
        <taxon>Bacteria</taxon>
        <taxon>Pseudomonadati</taxon>
        <taxon>Pseudomonadota</taxon>
        <taxon>Alphaproteobacteria</taxon>
        <taxon>Hyphomicrobiales</taxon>
        <taxon>Stappiaceae</taxon>
        <taxon>Pseudovibrio</taxon>
    </lineage>
</organism>
<dbReference type="InterPro" id="IPR050979">
    <property type="entry name" value="LD-transpeptidase"/>
</dbReference>
<dbReference type="GO" id="GO:0018104">
    <property type="term" value="P:peptidoglycan-protein cross-linking"/>
    <property type="evidence" value="ECO:0007669"/>
    <property type="project" value="TreeGrafter"/>
</dbReference>
<evidence type="ECO:0000313" key="12">
    <source>
        <dbReference type="Proteomes" id="UP000076577"/>
    </source>
</evidence>
<evidence type="ECO:0000256" key="4">
    <source>
        <dbReference type="ARBA" id="ARBA00022679"/>
    </source>
</evidence>